<protein>
    <submittedName>
        <fullName evidence="1">Exocyst complex component 3-like protein</fullName>
    </submittedName>
</protein>
<evidence type="ECO:0000313" key="1">
    <source>
        <dbReference type="EMBL" id="RWS26204.1"/>
    </source>
</evidence>
<feature type="non-terminal residue" evidence="1">
    <location>
        <position position="270"/>
    </location>
</feature>
<dbReference type="VEuPathDB" id="VectorBase:LDEU005836"/>
<accession>A0A443SFA6</accession>
<sequence>MDIEALEAEAKKTAAKHVANLLQRPDQLEKVENYKRRAMRKKASVEGMLKTAMQTQLDGVKTGLIHLKTCLQEIQETRKIVREIEETFPVVPNLVDKLKEVREESLKHSQYAAAMENLKHIFTVPESVQKTRQYIGDGKLLLAHQSLTELENSRDDLLYEMHRLPSTSAADKNMLKHYFSEVEKISDELGKQLWLIIRLALNSVRKEPSVIVTALRIIEREEKSDANALKRYDSTGFMCPGRPKCWRKRVFEILEEAVSERIAGNQIDER</sequence>
<dbReference type="EMBL" id="NCKV01002963">
    <property type="protein sequence ID" value="RWS26204.1"/>
    <property type="molecule type" value="Genomic_DNA"/>
</dbReference>
<evidence type="ECO:0000313" key="2">
    <source>
        <dbReference type="Proteomes" id="UP000288716"/>
    </source>
</evidence>
<dbReference type="InterPro" id="IPR010326">
    <property type="entry name" value="EXOC3/Sec6"/>
</dbReference>
<dbReference type="PANTHER" id="PTHR21292">
    <property type="entry name" value="EXOCYST COMPLEX COMPONENT SEC6-RELATED"/>
    <property type="match status" value="1"/>
</dbReference>
<dbReference type="Proteomes" id="UP000288716">
    <property type="component" value="Unassembled WGS sequence"/>
</dbReference>
<dbReference type="AlphaFoldDB" id="A0A443SFA6"/>
<dbReference type="GO" id="GO:0000145">
    <property type="term" value="C:exocyst"/>
    <property type="evidence" value="ECO:0007669"/>
    <property type="project" value="InterPro"/>
</dbReference>
<keyword evidence="2" id="KW-1185">Reference proteome</keyword>
<gene>
    <name evidence="1" type="ORF">B4U80_10056</name>
</gene>
<dbReference type="GO" id="GO:0000149">
    <property type="term" value="F:SNARE binding"/>
    <property type="evidence" value="ECO:0007669"/>
    <property type="project" value="TreeGrafter"/>
</dbReference>
<proteinExistence type="predicted"/>
<dbReference type="STRING" id="299467.A0A443SFA6"/>
<comment type="caution">
    <text evidence="1">The sequence shown here is derived from an EMBL/GenBank/DDBJ whole genome shotgun (WGS) entry which is preliminary data.</text>
</comment>
<reference evidence="1 2" key="1">
    <citation type="journal article" date="2018" name="Gigascience">
        <title>Genomes of trombidid mites reveal novel predicted allergens and laterally-transferred genes associated with secondary metabolism.</title>
        <authorList>
            <person name="Dong X."/>
            <person name="Chaisiri K."/>
            <person name="Xia D."/>
            <person name="Armstrong S.D."/>
            <person name="Fang Y."/>
            <person name="Donnelly M.J."/>
            <person name="Kadowaki T."/>
            <person name="McGarry J.W."/>
            <person name="Darby A.C."/>
            <person name="Makepeace B.L."/>
        </authorList>
    </citation>
    <scope>NUCLEOTIDE SEQUENCE [LARGE SCALE GENOMIC DNA]</scope>
    <source>
        <strain evidence="1">UoL-UT</strain>
    </source>
</reference>
<dbReference type="Pfam" id="PF06046">
    <property type="entry name" value="Sec6"/>
    <property type="match status" value="1"/>
</dbReference>
<dbReference type="GO" id="GO:0006887">
    <property type="term" value="P:exocytosis"/>
    <property type="evidence" value="ECO:0007669"/>
    <property type="project" value="InterPro"/>
</dbReference>
<name>A0A443SFA6_9ACAR</name>
<organism evidence="1 2">
    <name type="scientific">Leptotrombidium deliense</name>
    <dbReference type="NCBI Taxonomy" id="299467"/>
    <lineage>
        <taxon>Eukaryota</taxon>
        <taxon>Metazoa</taxon>
        <taxon>Ecdysozoa</taxon>
        <taxon>Arthropoda</taxon>
        <taxon>Chelicerata</taxon>
        <taxon>Arachnida</taxon>
        <taxon>Acari</taxon>
        <taxon>Acariformes</taxon>
        <taxon>Trombidiformes</taxon>
        <taxon>Prostigmata</taxon>
        <taxon>Anystina</taxon>
        <taxon>Parasitengona</taxon>
        <taxon>Trombiculoidea</taxon>
        <taxon>Trombiculidae</taxon>
        <taxon>Leptotrombidium</taxon>
    </lineage>
</organism>
<dbReference type="OrthoDB" id="10047020at2759"/>
<dbReference type="GO" id="GO:0051601">
    <property type="term" value="P:exocyst localization"/>
    <property type="evidence" value="ECO:0007669"/>
    <property type="project" value="TreeGrafter"/>
</dbReference>
<dbReference type="PANTHER" id="PTHR21292:SF1">
    <property type="entry name" value="EXOCYST COMPLEX COMPONENT 3"/>
    <property type="match status" value="1"/>
</dbReference>